<dbReference type="InterPro" id="IPR029045">
    <property type="entry name" value="ClpP/crotonase-like_dom_sf"/>
</dbReference>
<reference evidence="4" key="1">
    <citation type="submission" date="2018-05" db="EMBL/GenBank/DDBJ databases">
        <authorList>
            <person name="Lanie J.A."/>
            <person name="Ng W.-L."/>
            <person name="Kazmierczak K.M."/>
            <person name="Andrzejewski T.M."/>
            <person name="Davidsen T.M."/>
            <person name="Wayne K.J."/>
            <person name="Tettelin H."/>
            <person name="Glass J.I."/>
            <person name="Rusch D."/>
            <person name="Podicherti R."/>
            <person name="Tsui H.-C.T."/>
            <person name="Winkler M.E."/>
        </authorList>
    </citation>
    <scope>NUCLEOTIDE SEQUENCE</scope>
</reference>
<dbReference type="PANTHER" id="PTHR43602:SF1">
    <property type="entry name" value="ENOYL-COA HYDRATASE DOMAIN-CONTAINING PROTEIN 3, MITOCHONDRIAL"/>
    <property type="match status" value="1"/>
</dbReference>
<dbReference type="AlphaFoldDB" id="A0A382LJC5"/>
<name>A0A382LJC5_9ZZZZ</name>
<dbReference type="Gene3D" id="3.90.226.10">
    <property type="entry name" value="2-enoyl-CoA Hydratase, Chain A, domain 1"/>
    <property type="match status" value="1"/>
</dbReference>
<evidence type="ECO:0000256" key="2">
    <source>
        <dbReference type="ARBA" id="ARBA00022946"/>
    </source>
</evidence>
<protein>
    <recommendedName>
        <fullName evidence="5">Enoyl-CoA hydratase</fullName>
    </recommendedName>
</protein>
<dbReference type="GO" id="GO:0006631">
    <property type="term" value="P:fatty acid metabolic process"/>
    <property type="evidence" value="ECO:0007669"/>
    <property type="project" value="UniProtKB-KW"/>
</dbReference>
<dbReference type="SUPFAM" id="SSF52096">
    <property type="entry name" value="ClpP/crotonase"/>
    <property type="match status" value="1"/>
</dbReference>
<accession>A0A382LJC5</accession>
<keyword evidence="2" id="KW-0809">Transit peptide</keyword>
<organism evidence="4">
    <name type="scientific">marine metagenome</name>
    <dbReference type="NCBI Taxonomy" id="408172"/>
    <lineage>
        <taxon>unclassified sequences</taxon>
        <taxon>metagenomes</taxon>
        <taxon>ecological metagenomes</taxon>
    </lineage>
</organism>
<dbReference type="Pfam" id="PF00378">
    <property type="entry name" value="ECH_1"/>
    <property type="match status" value="1"/>
</dbReference>
<keyword evidence="3" id="KW-0443">Lipid metabolism</keyword>
<gene>
    <name evidence="4" type="ORF">METZ01_LOCUS288036</name>
</gene>
<sequence length="174" mass="18902">MTAPLASQDSSPIVLKETRLPGVVMLTLNRPNQYNPLSEQMLFALQAEIDEVSARDDIKVLIIAGTGKAFCAGHDLKEMRAKPEQLYYEDLFSRCSHMMLTLARMPQIVIVRVQGMATAAGCQLVANADLAVAVDTARFAVSGINLGLFCSTPSVPLSRAVSRKRAFEMLTTGD</sequence>
<evidence type="ECO:0008006" key="5">
    <source>
        <dbReference type="Google" id="ProtNLM"/>
    </source>
</evidence>
<keyword evidence="1" id="KW-0276">Fatty acid metabolism</keyword>
<evidence type="ECO:0000256" key="1">
    <source>
        <dbReference type="ARBA" id="ARBA00022832"/>
    </source>
</evidence>
<dbReference type="CDD" id="cd06558">
    <property type="entry name" value="crotonase-like"/>
    <property type="match status" value="1"/>
</dbReference>
<evidence type="ECO:0000313" key="4">
    <source>
        <dbReference type="EMBL" id="SVC35182.1"/>
    </source>
</evidence>
<dbReference type="PANTHER" id="PTHR43602">
    <property type="match status" value="1"/>
</dbReference>
<dbReference type="GO" id="GO:0016836">
    <property type="term" value="F:hydro-lyase activity"/>
    <property type="evidence" value="ECO:0007669"/>
    <property type="project" value="TreeGrafter"/>
</dbReference>
<evidence type="ECO:0000256" key="3">
    <source>
        <dbReference type="ARBA" id="ARBA00023098"/>
    </source>
</evidence>
<proteinExistence type="predicted"/>
<dbReference type="EMBL" id="UINC01086582">
    <property type="protein sequence ID" value="SVC35182.1"/>
    <property type="molecule type" value="Genomic_DNA"/>
</dbReference>
<feature type="non-terminal residue" evidence="4">
    <location>
        <position position="174"/>
    </location>
</feature>
<dbReference type="InterPro" id="IPR001753">
    <property type="entry name" value="Enoyl-CoA_hydra/iso"/>
</dbReference>
<dbReference type="InterPro" id="IPR052377">
    <property type="entry name" value="Mitochondrial_ECH-domain"/>
</dbReference>